<dbReference type="EMBL" id="JAAMOD010000514">
    <property type="protein sequence ID" value="KAF5228022.1"/>
    <property type="molecule type" value="Genomic_DNA"/>
</dbReference>
<evidence type="ECO:0000313" key="4">
    <source>
        <dbReference type="Proteomes" id="UP000537989"/>
    </source>
</evidence>
<accession>A0AAN5YZW4</accession>
<evidence type="ECO:0000259" key="2">
    <source>
        <dbReference type="Pfam" id="PF03184"/>
    </source>
</evidence>
<feature type="region of interest" description="Disordered" evidence="1">
    <location>
        <begin position="222"/>
        <end position="254"/>
    </location>
</feature>
<sequence>MDLEWLKHFDQSTANQGSGRYRLLISDGHKRHPSAAFERYCRAHKIIPVSVPAHSSYMLQPLDISCLRLLKEAYGREIRPFKNPYSAYIDETHFFSAFHTSYQATVTEDTIRKGFKEAGLAPFNPEMVLSTLGVLPRTPSPPTEAAQPLTRETLSTPKTAAEFQALSEYIQEQLRRHQTTIPKSLVTALNIFTKGSVAITQDAIRLLEETRNLRDSIMHEADMSTEEEAQPAQQADTRQTQRQSSKRTSLRRQEKIRSRDIRLVGAVAHAVTVDIMRERIGKFQGGPDKSMMVKDVQTGKAFTYV</sequence>
<evidence type="ECO:0000313" key="3">
    <source>
        <dbReference type="EMBL" id="KAF5228022.1"/>
    </source>
</evidence>
<comment type="caution">
    <text evidence="3">The sequence shown here is derived from an EMBL/GenBank/DDBJ whole genome shotgun (WGS) entry which is preliminary data.</text>
</comment>
<feature type="domain" description="DDE-1" evidence="2">
    <location>
        <begin position="4"/>
        <end position="79"/>
    </location>
</feature>
<dbReference type="AlphaFoldDB" id="A0AAN5YZW4"/>
<feature type="compositionally biased region" description="Low complexity" evidence="1">
    <location>
        <begin position="230"/>
        <end position="243"/>
    </location>
</feature>
<dbReference type="Pfam" id="PF03184">
    <property type="entry name" value="DDE_1"/>
    <property type="match status" value="1"/>
</dbReference>
<keyword evidence="4" id="KW-1185">Reference proteome</keyword>
<reference evidence="3 4" key="1">
    <citation type="submission" date="2020-02" db="EMBL/GenBank/DDBJ databases">
        <title>Identification and distribution of gene clusters putatively required for synthesis of sphingolipid metabolism inhibitors in phylogenetically diverse species of the filamentous fungus Fusarium.</title>
        <authorList>
            <person name="Kim H.-S."/>
            <person name="Busman M."/>
            <person name="Brown D.W."/>
            <person name="Divon H."/>
            <person name="Uhlig S."/>
            <person name="Proctor R.H."/>
        </authorList>
    </citation>
    <scope>NUCLEOTIDE SEQUENCE [LARGE SCALE GENOMIC DNA]</scope>
    <source>
        <strain evidence="3 4">NRRL 2903</strain>
    </source>
</reference>
<protein>
    <recommendedName>
        <fullName evidence="2">DDE-1 domain-containing protein</fullName>
    </recommendedName>
</protein>
<dbReference type="InterPro" id="IPR004875">
    <property type="entry name" value="DDE_SF_endonuclease_dom"/>
</dbReference>
<proteinExistence type="predicted"/>
<organism evidence="3 4">
    <name type="scientific">Fusarium austroamericanum</name>
    <dbReference type="NCBI Taxonomy" id="282268"/>
    <lineage>
        <taxon>Eukaryota</taxon>
        <taxon>Fungi</taxon>
        <taxon>Dikarya</taxon>
        <taxon>Ascomycota</taxon>
        <taxon>Pezizomycotina</taxon>
        <taxon>Sordariomycetes</taxon>
        <taxon>Hypocreomycetidae</taxon>
        <taxon>Hypocreales</taxon>
        <taxon>Nectriaceae</taxon>
        <taxon>Fusarium</taxon>
    </lineage>
</organism>
<dbReference type="GO" id="GO:0003676">
    <property type="term" value="F:nucleic acid binding"/>
    <property type="evidence" value="ECO:0007669"/>
    <property type="project" value="InterPro"/>
</dbReference>
<gene>
    <name evidence="3" type="ORF">FAUST_11375</name>
</gene>
<name>A0AAN5YZW4_FUSAU</name>
<evidence type="ECO:0000256" key="1">
    <source>
        <dbReference type="SAM" id="MobiDB-lite"/>
    </source>
</evidence>
<dbReference type="Proteomes" id="UP000537989">
    <property type="component" value="Unassembled WGS sequence"/>
</dbReference>